<evidence type="ECO:0000256" key="2">
    <source>
        <dbReference type="ARBA" id="ARBA00004123"/>
    </source>
</evidence>
<evidence type="ECO:0000256" key="10">
    <source>
        <dbReference type="ARBA" id="ARBA00046486"/>
    </source>
</evidence>
<organism evidence="12 13">
    <name type="scientific">Fasciolopsis buskii</name>
    <dbReference type="NCBI Taxonomy" id="27845"/>
    <lineage>
        <taxon>Eukaryota</taxon>
        <taxon>Metazoa</taxon>
        <taxon>Spiralia</taxon>
        <taxon>Lophotrochozoa</taxon>
        <taxon>Platyhelminthes</taxon>
        <taxon>Trematoda</taxon>
        <taxon>Digenea</taxon>
        <taxon>Plagiorchiida</taxon>
        <taxon>Echinostomata</taxon>
        <taxon>Echinostomatoidea</taxon>
        <taxon>Fasciolidae</taxon>
        <taxon>Fasciolopsis</taxon>
    </lineage>
</organism>
<dbReference type="InterPro" id="IPR036980">
    <property type="entry name" value="RNase_P/MRP_Rpp29_sf"/>
</dbReference>
<evidence type="ECO:0000256" key="5">
    <source>
        <dbReference type="ARBA" id="ARBA00022490"/>
    </source>
</evidence>
<comment type="similarity">
    <text evidence="3">Belongs to the eukaryotic/archaeal RNase P protein component 1 family.</text>
</comment>
<evidence type="ECO:0000256" key="3">
    <source>
        <dbReference type="ARBA" id="ARBA00006181"/>
    </source>
</evidence>
<comment type="subunit">
    <text evidence="10">Component of nuclear RNase P and RNase MRP ribonucleoproteins. RNase P consists of a catalytic RNA moiety and 10 different protein chains; POP1, POP4, POP5, POP7, RPP14, RPP21, RPP25, RPP30, RPP38 and RPP40. Within the RNase P complex, POP1, POP7 and RPP25 form the 'finger' subcomplex, POP5, RPP14, RPP40 and homodimeric RPP30 form the 'palm' subcomplex, and RPP21, POP4 and RPP38 form the 'wrist' subcomplex. All subunits of the RNase P complex interact with the catalytic RNA. Several subunits of RNase P are also part of the RNase MRP complex. RNase MRP consists of a catalytic RNA moiety and about 8 protein subunits; POP1, POP7, RPP25, RPP30, RPP38, RPP40 and possibly also POP4 and POP5.</text>
</comment>
<dbReference type="InterPro" id="IPR023534">
    <property type="entry name" value="Rof/RNase_P-like"/>
</dbReference>
<dbReference type="Proteomes" id="UP000728185">
    <property type="component" value="Unassembled WGS sequence"/>
</dbReference>
<comment type="function">
    <text evidence="1">Component of ribonuclease P, a ribonucleoprotein complex that generates mature tRNA molecules by cleaving their 5'-ends.</text>
</comment>
<reference evidence="12" key="1">
    <citation type="submission" date="2019-05" db="EMBL/GenBank/DDBJ databases">
        <title>Annotation for the trematode Fasciolopsis buski.</title>
        <authorList>
            <person name="Choi Y.-J."/>
        </authorList>
    </citation>
    <scope>NUCLEOTIDE SEQUENCE</scope>
    <source>
        <strain evidence="12">HT</strain>
        <tissue evidence="12">Whole worm</tissue>
    </source>
</reference>
<keyword evidence="5" id="KW-0963">Cytoplasm</keyword>
<dbReference type="PANTHER" id="PTHR13348">
    <property type="entry name" value="RIBONUCLEASE P SUBUNIT P29"/>
    <property type="match status" value="1"/>
</dbReference>
<evidence type="ECO:0000313" key="13">
    <source>
        <dbReference type="Proteomes" id="UP000728185"/>
    </source>
</evidence>
<keyword evidence="9" id="KW-0378">Hydrolase</keyword>
<evidence type="ECO:0000256" key="9">
    <source>
        <dbReference type="ARBA" id="ARBA00022801"/>
    </source>
</evidence>
<dbReference type="InterPro" id="IPR023538">
    <property type="entry name" value="RNP1"/>
</dbReference>
<dbReference type="GO" id="GO:0033204">
    <property type="term" value="F:ribonuclease P RNA binding"/>
    <property type="evidence" value="ECO:0007669"/>
    <property type="project" value="InterPro"/>
</dbReference>
<comment type="subcellular location">
    <subcellularLocation>
        <location evidence="2">Nucleus</location>
    </subcellularLocation>
</comment>
<evidence type="ECO:0000256" key="6">
    <source>
        <dbReference type="ARBA" id="ARBA00022694"/>
    </source>
</evidence>
<dbReference type="GO" id="GO:0005634">
    <property type="term" value="C:nucleus"/>
    <property type="evidence" value="ECO:0007669"/>
    <property type="project" value="UniProtKB-SubCell"/>
</dbReference>
<protein>
    <recommendedName>
        <fullName evidence="4">Ribonuclease P protein subunit p29</fullName>
    </recommendedName>
</protein>
<dbReference type="GO" id="GO:0000172">
    <property type="term" value="C:ribonuclease MRP complex"/>
    <property type="evidence" value="ECO:0007669"/>
    <property type="project" value="InterPro"/>
</dbReference>
<dbReference type="SUPFAM" id="SSF101744">
    <property type="entry name" value="Rof/RNase P subunit-like"/>
    <property type="match status" value="1"/>
</dbReference>
<accession>A0A8E0VN87</accession>
<keyword evidence="13" id="KW-1185">Reference proteome</keyword>
<keyword evidence="7" id="KW-0540">Nuclease</keyword>
<dbReference type="GO" id="GO:0006364">
    <property type="term" value="P:rRNA processing"/>
    <property type="evidence" value="ECO:0007669"/>
    <property type="project" value="TreeGrafter"/>
</dbReference>
<comment type="caution">
    <text evidence="12">The sequence shown here is derived from an EMBL/GenBank/DDBJ whole genome shotgun (WGS) entry which is preliminary data.</text>
</comment>
<evidence type="ECO:0000256" key="8">
    <source>
        <dbReference type="ARBA" id="ARBA00022759"/>
    </source>
</evidence>
<evidence type="ECO:0000256" key="11">
    <source>
        <dbReference type="SAM" id="MobiDB-lite"/>
    </source>
</evidence>
<feature type="region of interest" description="Disordered" evidence="11">
    <location>
        <begin position="40"/>
        <end position="61"/>
    </location>
</feature>
<evidence type="ECO:0000256" key="7">
    <source>
        <dbReference type="ARBA" id="ARBA00022722"/>
    </source>
</evidence>
<evidence type="ECO:0000313" key="12">
    <source>
        <dbReference type="EMBL" id="KAA0198645.1"/>
    </source>
</evidence>
<keyword evidence="6" id="KW-0819">tRNA processing</keyword>
<dbReference type="OrthoDB" id="124041at2759"/>
<sequence>MTNRSSIRATNEDDVADGTVSVSEFVRQFVRRHVAPGRRAQADLALQPGSKNGGTSNNLSLIPQSTRLLRPQTTKIRRSNIGYSSTKLIRPKRTKKARMRTGVTSKGSSCLREVPASLGRDLHALWIGYAKTMVDWSRLTAQAKRTACASASITNQLETILRMSLIGARLRIILSTSVPMANREGIVIMETKNIFRMVMLHCTETTQPHISTVSNTNTGSVSLRSIPKKGTVFLLILDTLSSDSGLLLSGDQLTHRPADRAVRKWRRPVLSLPALGDHSPSTVEMVAELCSQTSFT</sequence>
<evidence type="ECO:0000256" key="1">
    <source>
        <dbReference type="ARBA" id="ARBA00002435"/>
    </source>
</evidence>
<name>A0A8E0VN87_9TREM</name>
<dbReference type="InterPro" id="IPR002730">
    <property type="entry name" value="Rpp29/RNP1"/>
</dbReference>
<dbReference type="InterPro" id="IPR016848">
    <property type="entry name" value="RNase_P/MRP_Rpp29-subunit"/>
</dbReference>
<proteinExistence type="inferred from homology"/>
<dbReference type="PANTHER" id="PTHR13348:SF0">
    <property type="entry name" value="RIBONUCLEASE P PROTEIN SUBUNIT P29"/>
    <property type="match status" value="1"/>
</dbReference>
<dbReference type="Gene3D" id="2.30.30.210">
    <property type="entry name" value="Ribonuclease P/MRP, subunit p29"/>
    <property type="match status" value="1"/>
</dbReference>
<dbReference type="SMART" id="SM00538">
    <property type="entry name" value="POP4"/>
    <property type="match status" value="1"/>
</dbReference>
<keyword evidence="8" id="KW-0255">Endonuclease</keyword>
<dbReference type="Pfam" id="PF01868">
    <property type="entry name" value="RNase_P-MRP_p29"/>
    <property type="match status" value="1"/>
</dbReference>
<dbReference type="GO" id="GO:0016787">
    <property type="term" value="F:hydrolase activity"/>
    <property type="evidence" value="ECO:0007669"/>
    <property type="project" value="UniProtKB-KW"/>
</dbReference>
<evidence type="ECO:0000256" key="4">
    <source>
        <dbReference type="ARBA" id="ARBA00016225"/>
    </source>
</evidence>
<dbReference type="EMBL" id="LUCM01001594">
    <property type="protein sequence ID" value="KAA0198645.1"/>
    <property type="molecule type" value="Genomic_DNA"/>
</dbReference>
<feature type="compositionally biased region" description="Polar residues" evidence="11">
    <location>
        <begin position="49"/>
        <end position="61"/>
    </location>
</feature>
<dbReference type="GO" id="GO:0001682">
    <property type="term" value="P:tRNA 5'-leader removal"/>
    <property type="evidence" value="ECO:0007669"/>
    <property type="project" value="InterPro"/>
</dbReference>
<dbReference type="HAMAP" id="MF_00754">
    <property type="entry name" value="RNase_P_1"/>
    <property type="match status" value="1"/>
</dbReference>
<dbReference type="GO" id="GO:0004519">
    <property type="term" value="F:endonuclease activity"/>
    <property type="evidence" value="ECO:0007669"/>
    <property type="project" value="UniProtKB-KW"/>
</dbReference>
<gene>
    <name evidence="12" type="ORF">FBUS_01425</name>
</gene>
<dbReference type="GO" id="GO:0030677">
    <property type="term" value="C:ribonuclease P complex"/>
    <property type="evidence" value="ECO:0007669"/>
    <property type="project" value="InterPro"/>
</dbReference>
<dbReference type="AlphaFoldDB" id="A0A8E0VN87"/>